<dbReference type="PROSITE" id="PS50234">
    <property type="entry name" value="VWFA"/>
    <property type="match status" value="1"/>
</dbReference>
<sequence>MIRFETPWALLALFVPLLLWLWRHRGHWRRAALAFSSTTHARQAAAQSWRARILWLPGALRTLALLLLALALARPQAGREQIRDVSQGIAITMVLDRSGSMRQEMDFEGQLVNRLDVAKEVFSRFVFGDGKKLRGRPSDLIGMVAFARYADTVCPLTLTHSTLRPFLDTIQLVTTRSEDGTAIGDALALAAARLQTAEETLKRQLGKDKDVYKIKSKVIILLTDGENNVGRQVEEGAALAAKWGIKVYAIGIGGGEGYQVVQTPLGRYKMPLAAAGMDTRPLEAAAAKTGGLFRMANDAESLLAVYREIDELERSDVESIRFVDYRELFTPLVLGALLLLALELLLNCTWLRRIP</sequence>
<dbReference type="InterPro" id="IPR050768">
    <property type="entry name" value="UPF0353/GerABKA_families"/>
</dbReference>
<keyword evidence="8" id="KW-1185">Reference proteome</keyword>
<dbReference type="SMART" id="SM00327">
    <property type="entry name" value="VWA"/>
    <property type="match status" value="1"/>
</dbReference>
<evidence type="ECO:0000259" key="6">
    <source>
        <dbReference type="PROSITE" id="PS50234"/>
    </source>
</evidence>
<dbReference type="Gene3D" id="3.40.50.410">
    <property type="entry name" value="von Willebrand factor, type A domain"/>
    <property type="match status" value="1"/>
</dbReference>
<evidence type="ECO:0000256" key="1">
    <source>
        <dbReference type="ARBA" id="ARBA00022475"/>
    </source>
</evidence>
<reference evidence="7" key="1">
    <citation type="submission" date="2023-07" db="EMBL/GenBank/DDBJ databases">
        <title>Genomic Encyclopedia of Type Strains, Phase IV (KMG-IV): sequencing the most valuable type-strain genomes for metagenomic binning, comparative biology and taxonomic classification.</title>
        <authorList>
            <person name="Goeker M."/>
        </authorList>
    </citation>
    <scope>NUCLEOTIDE SEQUENCE</scope>
    <source>
        <strain evidence="7">DSM 24202</strain>
    </source>
</reference>
<dbReference type="PANTHER" id="PTHR22550">
    <property type="entry name" value="SPORE GERMINATION PROTEIN"/>
    <property type="match status" value="1"/>
</dbReference>
<evidence type="ECO:0000313" key="7">
    <source>
        <dbReference type="EMBL" id="MDQ0290327.1"/>
    </source>
</evidence>
<evidence type="ECO:0000256" key="2">
    <source>
        <dbReference type="ARBA" id="ARBA00022692"/>
    </source>
</evidence>
<dbReference type="Proteomes" id="UP001238163">
    <property type="component" value="Unassembled WGS sequence"/>
</dbReference>
<dbReference type="InterPro" id="IPR024163">
    <property type="entry name" value="Aerotolerance_reg_N"/>
</dbReference>
<feature type="transmembrane region" description="Helical" evidence="5">
    <location>
        <begin position="53"/>
        <end position="73"/>
    </location>
</feature>
<proteinExistence type="predicted"/>
<keyword evidence="1" id="KW-1003">Cell membrane</keyword>
<gene>
    <name evidence="7" type="ORF">J3R75_002434</name>
</gene>
<dbReference type="RefSeq" id="WP_307261781.1">
    <property type="nucleotide sequence ID" value="NZ_JAUSVL010000001.1"/>
</dbReference>
<dbReference type="InterPro" id="IPR036465">
    <property type="entry name" value="vWFA_dom_sf"/>
</dbReference>
<keyword evidence="4 5" id="KW-0472">Membrane</keyword>
<organism evidence="7 8">
    <name type="scientific">Oligosphaera ethanolica</name>
    <dbReference type="NCBI Taxonomy" id="760260"/>
    <lineage>
        <taxon>Bacteria</taxon>
        <taxon>Pseudomonadati</taxon>
        <taxon>Lentisphaerota</taxon>
        <taxon>Oligosphaeria</taxon>
        <taxon>Oligosphaerales</taxon>
        <taxon>Oligosphaeraceae</taxon>
        <taxon>Oligosphaera</taxon>
    </lineage>
</organism>
<protein>
    <submittedName>
        <fullName evidence="7">Ca-activated chloride channel family protein</fullName>
    </submittedName>
</protein>
<evidence type="ECO:0000256" key="4">
    <source>
        <dbReference type="ARBA" id="ARBA00023136"/>
    </source>
</evidence>
<dbReference type="AlphaFoldDB" id="A0AAE3VH04"/>
<evidence type="ECO:0000313" key="8">
    <source>
        <dbReference type="Proteomes" id="UP001238163"/>
    </source>
</evidence>
<dbReference type="SUPFAM" id="SSF53300">
    <property type="entry name" value="vWA-like"/>
    <property type="match status" value="1"/>
</dbReference>
<dbReference type="Pfam" id="PF00092">
    <property type="entry name" value="VWA"/>
    <property type="match status" value="1"/>
</dbReference>
<keyword evidence="2 5" id="KW-0812">Transmembrane</keyword>
<dbReference type="InterPro" id="IPR011933">
    <property type="entry name" value="Double_TM_dom"/>
</dbReference>
<comment type="caution">
    <text evidence="7">The sequence shown here is derived from an EMBL/GenBank/DDBJ whole genome shotgun (WGS) entry which is preliminary data.</text>
</comment>
<accession>A0AAE3VH04</accession>
<dbReference type="InterPro" id="IPR002035">
    <property type="entry name" value="VWF_A"/>
</dbReference>
<feature type="transmembrane region" description="Helical" evidence="5">
    <location>
        <begin position="6"/>
        <end position="22"/>
    </location>
</feature>
<dbReference type="EMBL" id="JAUSVL010000001">
    <property type="protein sequence ID" value="MDQ0290327.1"/>
    <property type="molecule type" value="Genomic_DNA"/>
</dbReference>
<feature type="transmembrane region" description="Helical" evidence="5">
    <location>
        <begin position="328"/>
        <end position="346"/>
    </location>
</feature>
<keyword evidence="3 5" id="KW-1133">Transmembrane helix</keyword>
<evidence type="ECO:0000256" key="3">
    <source>
        <dbReference type="ARBA" id="ARBA00022989"/>
    </source>
</evidence>
<dbReference type="NCBIfam" id="TIGR02226">
    <property type="entry name" value="two_anch"/>
    <property type="match status" value="1"/>
</dbReference>
<name>A0AAE3VH04_9BACT</name>
<dbReference type="Pfam" id="PF07584">
    <property type="entry name" value="BatA"/>
    <property type="match status" value="1"/>
</dbReference>
<dbReference type="PANTHER" id="PTHR22550:SF5">
    <property type="entry name" value="LEUCINE ZIPPER PROTEIN 4"/>
    <property type="match status" value="1"/>
</dbReference>
<evidence type="ECO:0000256" key="5">
    <source>
        <dbReference type="SAM" id="Phobius"/>
    </source>
</evidence>
<feature type="domain" description="VWFA" evidence="6">
    <location>
        <begin position="90"/>
        <end position="309"/>
    </location>
</feature>